<dbReference type="RefSeq" id="WP_185063526.1">
    <property type="nucleotide sequence ID" value="NZ_BAABJP010000043.1"/>
</dbReference>
<dbReference type="InterPro" id="IPR021517">
    <property type="entry name" value="DUF3180"/>
</dbReference>
<feature type="transmembrane region" description="Helical" evidence="1">
    <location>
        <begin position="77"/>
        <end position="104"/>
    </location>
</feature>
<keyword evidence="1" id="KW-0812">Transmembrane</keyword>
<proteinExistence type="predicted"/>
<feature type="transmembrane region" description="Helical" evidence="1">
    <location>
        <begin position="116"/>
        <end position="136"/>
    </location>
</feature>
<feature type="transmembrane region" description="Helical" evidence="1">
    <location>
        <begin position="34"/>
        <end position="56"/>
    </location>
</feature>
<evidence type="ECO:0000313" key="3">
    <source>
        <dbReference type="Proteomes" id="UP001428817"/>
    </source>
</evidence>
<keyword evidence="1" id="KW-0472">Membrane</keyword>
<comment type="caution">
    <text evidence="2">The sequence shown here is derived from an EMBL/GenBank/DDBJ whole genome shotgun (WGS) entry which is preliminary data.</text>
</comment>
<keyword evidence="1" id="KW-1133">Transmembrane helix</keyword>
<dbReference type="EMBL" id="BAABJP010000043">
    <property type="protein sequence ID" value="GAA5169999.1"/>
    <property type="molecule type" value="Genomic_DNA"/>
</dbReference>
<sequence>MKPTRLPELLAVAAAVTVVAYLGVRLVYASLPAIPPLAGVTLLGLAAIEAVLGHIIKARIEGKPGTRPVRPLSAARAVALAKASALAGAIMAGVWLGLLVYLLPKQAELEAAVADTPGAVVGLVCAISLVVAALWLQHCCRAPTGRNDRDQEHGDRR</sequence>
<evidence type="ECO:0000313" key="2">
    <source>
        <dbReference type="EMBL" id="GAA5169999.1"/>
    </source>
</evidence>
<dbReference type="Pfam" id="PF11377">
    <property type="entry name" value="DUF3180"/>
    <property type="match status" value="1"/>
</dbReference>
<dbReference type="Proteomes" id="UP001428817">
    <property type="component" value="Unassembled WGS sequence"/>
</dbReference>
<reference evidence="3" key="1">
    <citation type="journal article" date="2019" name="Int. J. Syst. Evol. Microbiol.">
        <title>The Global Catalogue of Microorganisms (GCM) 10K type strain sequencing project: providing services to taxonomists for standard genome sequencing and annotation.</title>
        <authorList>
            <consortium name="The Broad Institute Genomics Platform"/>
            <consortium name="The Broad Institute Genome Sequencing Center for Infectious Disease"/>
            <person name="Wu L."/>
            <person name="Ma J."/>
        </authorList>
    </citation>
    <scope>NUCLEOTIDE SEQUENCE [LARGE SCALE GENOMIC DNA]</scope>
    <source>
        <strain evidence="3">JCM 18303</strain>
    </source>
</reference>
<accession>A0ABP9QZX4</accession>
<keyword evidence="3" id="KW-1185">Reference proteome</keyword>
<protein>
    <submittedName>
        <fullName evidence="2">DUF3180 domain-containing protein</fullName>
    </submittedName>
</protein>
<organism evidence="2 3">
    <name type="scientific">Pseudonocardia eucalypti</name>
    <dbReference type="NCBI Taxonomy" id="648755"/>
    <lineage>
        <taxon>Bacteria</taxon>
        <taxon>Bacillati</taxon>
        <taxon>Actinomycetota</taxon>
        <taxon>Actinomycetes</taxon>
        <taxon>Pseudonocardiales</taxon>
        <taxon>Pseudonocardiaceae</taxon>
        <taxon>Pseudonocardia</taxon>
    </lineage>
</organism>
<feature type="transmembrane region" description="Helical" evidence="1">
    <location>
        <begin position="9"/>
        <end position="28"/>
    </location>
</feature>
<name>A0ABP9QZX4_9PSEU</name>
<evidence type="ECO:0000256" key="1">
    <source>
        <dbReference type="SAM" id="Phobius"/>
    </source>
</evidence>
<gene>
    <name evidence="2" type="ORF">GCM10023321_66430</name>
</gene>